<organism evidence="10 11">
    <name type="scientific">Mycobacterium asiaticum</name>
    <dbReference type="NCBI Taxonomy" id="1790"/>
    <lineage>
        <taxon>Bacteria</taxon>
        <taxon>Bacillati</taxon>
        <taxon>Actinomycetota</taxon>
        <taxon>Actinomycetes</taxon>
        <taxon>Mycobacteriales</taxon>
        <taxon>Mycobacteriaceae</taxon>
        <taxon>Mycobacterium</taxon>
    </lineage>
</organism>
<evidence type="ECO:0000256" key="8">
    <source>
        <dbReference type="SAM" id="Phobius"/>
    </source>
</evidence>
<evidence type="ECO:0000256" key="2">
    <source>
        <dbReference type="ARBA" id="ARBA00022527"/>
    </source>
</evidence>
<dbReference type="AlphaFoldDB" id="A0A1A3CSN1"/>
<keyword evidence="8" id="KW-0472">Membrane</keyword>
<dbReference type="SUPFAM" id="SSF101898">
    <property type="entry name" value="NHL repeat"/>
    <property type="match status" value="1"/>
</dbReference>
<evidence type="ECO:0000313" key="10">
    <source>
        <dbReference type="EMBL" id="OBI89813.1"/>
    </source>
</evidence>
<dbReference type="GO" id="GO:0005524">
    <property type="term" value="F:ATP binding"/>
    <property type="evidence" value="ECO:0007669"/>
    <property type="project" value="UniProtKB-KW"/>
</dbReference>
<gene>
    <name evidence="10" type="ORF">A9X01_13285</name>
</gene>
<dbReference type="STRING" id="1790.A5645_22885"/>
<dbReference type="Gene3D" id="2.120.10.30">
    <property type="entry name" value="TolB, C-terminal domain"/>
    <property type="match status" value="1"/>
</dbReference>
<keyword evidence="8" id="KW-1133">Transmembrane helix</keyword>
<dbReference type="Proteomes" id="UP000093795">
    <property type="component" value="Unassembled WGS sequence"/>
</dbReference>
<keyword evidence="5" id="KW-0418">Kinase</keyword>
<evidence type="ECO:0000313" key="11">
    <source>
        <dbReference type="Proteomes" id="UP000093795"/>
    </source>
</evidence>
<feature type="compositionally biased region" description="Pro residues" evidence="7">
    <location>
        <begin position="177"/>
        <end position="191"/>
    </location>
</feature>
<feature type="compositionally biased region" description="Low complexity" evidence="7">
    <location>
        <begin position="156"/>
        <end position="171"/>
    </location>
</feature>
<dbReference type="InterPro" id="IPR011009">
    <property type="entry name" value="Kinase-like_dom_sf"/>
</dbReference>
<dbReference type="PROSITE" id="PS50011">
    <property type="entry name" value="PROTEIN_KINASE_DOM"/>
    <property type="match status" value="1"/>
</dbReference>
<dbReference type="EC" id="2.7.11.1" evidence="1"/>
<evidence type="ECO:0000256" key="1">
    <source>
        <dbReference type="ARBA" id="ARBA00012513"/>
    </source>
</evidence>
<dbReference type="Gene3D" id="2.40.10.500">
    <property type="match status" value="1"/>
</dbReference>
<dbReference type="PANTHER" id="PTHR43289:SF6">
    <property type="entry name" value="SERINE_THREONINE-PROTEIN KINASE NEKL-3"/>
    <property type="match status" value="1"/>
</dbReference>
<feature type="transmembrane region" description="Helical" evidence="8">
    <location>
        <begin position="226"/>
        <end position="247"/>
    </location>
</feature>
<dbReference type="GO" id="GO:0004674">
    <property type="term" value="F:protein serine/threonine kinase activity"/>
    <property type="evidence" value="ECO:0007669"/>
    <property type="project" value="UniProtKB-KW"/>
</dbReference>
<keyword evidence="3" id="KW-0808">Transferase</keyword>
<evidence type="ECO:0000256" key="6">
    <source>
        <dbReference type="ARBA" id="ARBA00022840"/>
    </source>
</evidence>
<dbReference type="Gene3D" id="1.10.510.10">
    <property type="entry name" value="Transferase(Phosphotransferase) domain 1"/>
    <property type="match status" value="1"/>
</dbReference>
<dbReference type="PANTHER" id="PTHR43289">
    <property type="entry name" value="MITOGEN-ACTIVATED PROTEIN KINASE KINASE KINASE 20-RELATED"/>
    <property type="match status" value="1"/>
</dbReference>
<feature type="domain" description="Protein kinase" evidence="9">
    <location>
        <begin position="1"/>
        <end position="157"/>
    </location>
</feature>
<keyword evidence="2" id="KW-0723">Serine/threonine-protein kinase</keyword>
<feature type="region of interest" description="Disordered" evidence="7">
    <location>
        <begin position="156"/>
        <end position="218"/>
    </location>
</feature>
<dbReference type="RefSeq" id="WP_065119657.1">
    <property type="nucleotide sequence ID" value="NZ_LZKQ01000051.1"/>
</dbReference>
<dbReference type="EMBL" id="LZKQ01000051">
    <property type="protein sequence ID" value="OBI89813.1"/>
    <property type="molecule type" value="Genomic_DNA"/>
</dbReference>
<keyword evidence="8" id="KW-0812">Transmembrane</keyword>
<reference evidence="10 11" key="1">
    <citation type="submission" date="2016-06" db="EMBL/GenBank/DDBJ databases">
        <authorList>
            <person name="Kjaerup R.B."/>
            <person name="Dalgaard T.S."/>
            <person name="Juul-Madsen H.R."/>
        </authorList>
    </citation>
    <scope>NUCLEOTIDE SEQUENCE [LARGE SCALE GENOMIC DNA]</scope>
    <source>
        <strain evidence="10 11">1081914.2</strain>
    </source>
</reference>
<keyword evidence="6" id="KW-0067">ATP-binding</keyword>
<evidence type="ECO:0000259" key="9">
    <source>
        <dbReference type="PROSITE" id="PS50011"/>
    </source>
</evidence>
<evidence type="ECO:0000256" key="4">
    <source>
        <dbReference type="ARBA" id="ARBA00022741"/>
    </source>
</evidence>
<keyword evidence="4" id="KW-0547">Nucleotide-binding</keyword>
<accession>A0A1A3CSN1</accession>
<proteinExistence type="predicted"/>
<dbReference type="OrthoDB" id="4663294at2"/>
<comment type="caution">
    <text evidence="10">The sequence shown here is derived from an EMBL/GenBank/DDBJ whole genome shotgun (WGS) entry which is preliminary data.</text>
</comment>
<dbReference type="SUPFAM" id="SSF56112">
    <property type="entry name" value="Protein kinase-like (PK-like)"/>
    <property type="match status" value="1"/>
</dbReference>
<dbReference type="InterPro" id="IPR000719">
    <property type="entry name" value="Prot_kinase_dom"/>
</dbReference>
<protein>
    <recommendedName>
        <fullName evidence="1">non-specific serine/threonine protein kinase</fullName>
        <ecNumber evidence="1">2.7.11.1</ecNumber>
    </recommendedName>
</protein>
<sequence>MADRSLKSVLAQGGPLDPARAVDVVRRVAAAIDAAHASQTVHREVTSGTIHLAADDSVFLSDSGGPTPSTERTRSLVTNTEATYQADVYALALVLYECLVGHPPQTAGPGAPIARPSEQRAGIPVALDDVVAKGLATNPDDRYRSAAELVAAAQGALAGDPPAPSRPSDAATRTINLPPPPPSPNPPPPQWDPGYGRSPTVSYPHSRPIPLPPPPPARRRRRIAPVLAGVVIVAAVVAGAIAIPRLVHHNGSASATSTASAVPTAAPRHTYTGQPIELPFPGMYPTKSLAVDGAGNIYVLASTAPPPDAGLFDSSPAQLFKLTPGGGSPTTLDFPGVDLRSASDLAVDQAGNIYLSVGAQVWYIEGGKSTPIRLPFRGFTAINAIAVDTAGNTYAVGGLLGSDLNSSLKYGAKKLALGENRPTDLSFGDIFLPRGIAVDKSGNVYICAGNKGTGRGHVLKLAAGATASTKLPIPDLIEPRHVAFDSAGNIFIADGFGRGFYEWPADGGNVVKVPLAANSYDVAFDSANALYVLTSAVSDRSNKLVQPGRVLKIPPDS</sequence>
<feature type="compositionally biased region" description="Pro residues" evidence="7">
    <location>
        <begin position="207"/>
        <end position="216"/>
    </location>
</feature>
<evidence type="ECO:0000256" key="3">
    <source>
        <dbReference type="ARBA" id="ARBA00022679"/>
    </source>
</evidence>
<evidence type="ECO:0000256" key="5">
    <source>
        <dbReference type="ARBA" id="ARBA00022777"/>
    </source>
</evidence>
<evidence type="ECO:0000256" key="7">
    <source>
        <dbReference type="SAM" id="MobiDB-lite"/>
    </source>
</evidence>
<name>A0A1A3CSN1_MYCAS</name>
<dbReference type="InterPro" id="IPR011042">
    <property type="entry name" value="6-blade_b-propeller_TolB-like"/>
</dbReference>